<proteinExistence type="predicted"/>
<sequence length="71" mass="8597">MGTDFAFDWSQRAKNKILYLERKKCLDYLSIIVIFYFIWENTLTIAKEIQEYKLSKDINTQRFITPFDHLA</sequence>
<organism evidence="1 2">
    <name type="scientific">Brachionus plicatilis</name>
    <name type="common">Marine rotifer</name>
    <name type="synonym">Brachionus muelleri</name>
    <dbReference type="NCBI Taxonomy" id="10195"/>
    <lineage>
        <taxon>Eukaryota</taxon>
        <taxon>Metazoa</taxon>
        <taxon>Spiralia</taxon>
        <taxon>Gnathifera</taxon>
        <taxon>Rotifera</taxon>
        <taxon>Eurotatoria</taxon>
        <taxon>Monogononta</taxon>
        <taxon>Pseudotrocha</taxon>
        <taxon>Ploima</taxon>
        <taxon>Brachionidae</taxon>
        <taxon>Brachionus</taxon>
    </lineage>
</organism>
<protein>
    <submittedName>
        <fullName evidence="1">Uncharacterized protein</fullName>
    </submittedName>
</protein>
<reference evidence="1 2" key="1">
    <citation type="journal article" date="2018" name="Sci. Rep.">
        <title>Genomic signatures of local adaptation to the degree of environmental predictability in rotifers.</title>
        <authorList>
            <person name="Franch-Gras L."/>
            <person name="Hahn C."/>
            <person name="Garcia-Roger E.M."/>
            <person name="Carmona M.J."/>
            <person name="Serra M."/>
            <person name="Gomez A."/>
        </authorList>
    </citation>
    <scope>NUCLEOTIDE SEQUENCE [LARGE SCALE GENOMIC DNA]</scope>
    <source>
        <strain evidence="1">HYR1</strain>
    </source>
</reference>
<name>A0A3M7R7I1_BRAPC</name>
<evidence type="ECO:0000313" key="1">
    <source>
        <dbReference type="EMBL" id="RNA19572.1"/>
    </source>
</evidence>
<gene>
    <name evidence="1" type="ORF">BpHYR1_044773</name>
</gene>
<dbReference type="AlphaFoldDB" id="A0A3M7R7I1"/>
<evidence type="ECO:0000313" key="2">
    <source>
        <dbReference type="Proteomes" id="UP000276133"/>
    </source>
</evidence>
<dbReference type="Proteomes" id="UP000276133">
    <property type="component" value="Unassembled WGS sequence"/>
</dbReference>
<keyword evidence="2" id="KW-1185">Reference proteome</keyword>
<comment type="caution">
    <text evidence="1">The sequence shown here is derived from an EMBL/GenBank/DDBJ whole genome shotgun (WGS) entry which is preliminary data.</text>
</comment>
<dbReference type="EMBL" id="REGN01004020">
    <property type="protein sequence ID" value="RNA19572.1"/>
    <property type="molecule type" value="Genomic_DNA"/>
</dbReference>
<accession>A0A3M7R7I1</accession>